<dbReference type="STRING" id="3871.A0A4P1R685"/>
<reference evidence="2 3" key="1">
    <citation type="journal article" date="2017" name="Plant Biotechnol. J.">
        <title>A comprehensive draft genome sequence for lupin (Lupinus angustifolius), an emerging health food: insights into plant-microbe interactions and legume evolution.</title>
        <authorList>
            <person name="Hane J.K."/>
            <person name="Ming Y."/>
            <person name="Kamphuis L.G."/>
            <person name="Nelson M.N."/>
            <person name="Garg G."/>
            <person name="Atkins C.A."/>
            <person name="Bayer P.E."/>
            <person name="Bravo A."/>
            <person name="Bringans S."/>
            <person name="Cannon S."/>
            <person name="Edwards D."/>
            <person name="Foley R."/>
            <person name="Gao L.L."/>
            <person name="Harrison M.J."/>
            <person name="Huang W."/>
            <person name="Hurgobin B."/>
            <person name="Li S."/>
            <person name="Liu C.W."/>
            <person name="McGrath A."/>
            <person name="Morahan G."/>
            <person name="Murray J."/>
            <person name="Weller J."/>
            <person name="Jian J."/>
            <person name="Singh K.B."/>
        </authorList>
    </citation>
    <scope>NUCLEOTIDE SEQUENCE [LARGE SCALE GENOMIC DNA]</scope>
    <source>
        <strain evidence="3">cv. Tanjil</strain>
        <tissue evidence="2">Whole plant</tissue>
    </source>
</reference>
<dbReference type="EMBL" id="CM007371">
    <property type="protein sequence ID" value="OIW02866.1"/>
    <property type="molecule type" value="Genomic_DNA"/>
</dbReference>
<evidence type="ECO:0000313" key="3">
    <source>
        <dbReference type="Proteomes" id="UP000188354"/>
    </source>
</evidence>
<keyword evidence="3" id="KW-1185">Reference proteome</keyword>
<dbReference type="GO" id="GO:0005525">
    <property type="term" value="F:GTP binding"/>
    <property type="evidence" value="ECO:0007669"/>
    <property type="project" value="InterPro"/>
</dbReference>
<evidence type="ECO:0000313" key="2">
    <source>
        <dbReference type="EMBL" id="OIW02866.1"/>
    </source>
</evidence>
<dbReference type="PROSITE" id="PS51419">
    <property type="entry name" value="RAB"/>
    <property type="match status" value="1"/>
</dbReference>
<evidence type="ECO:0000256" key="1">
    <source>
        <dbReference type="ARBA" id="ARBA00022741"/>
    </source>
</evidence>
<dbReference type="Pfam" id="PF00071">
    <property type="entry name" value="Ras"/>
    <property type="match status" value="1"/>
</dbReference>
<evidence type="ECO:0008006" key="4">
    <source>
        <dbReference type="Google" id="ProtNLM"/>
    </source>
</evidence>
<dbReference type="GO" id="GO:0003924">
    <property type="term" value="F:GTPase activity"/>
    <property type="evidence" value="ECO:0007669"/>
    <property type="project" value="InterPro"/>
</dbReference>
<dbReference type="Proteomes" id="UP000188354">
    <property type="component" value="Chromosome LG11"/>
</dbReference>
<dbReference type="Gramene" id="OIW02866">
    <property type="protein sequence ID" value="OIW02866"/>
    <property type="gene ID" value="TanjilG_29642"/>
</dbReference>
<gene>
    <name evidence="2" type="ORF">TanjilG_29642</name>
</gene>
<dbReference type="Gene3D" id="3.40.50.300">
    <property type="entry name" value="P-loop containing nucleotide triphosphate hydrolases"/>
    <property type="match status" value="1"/>
</dbReference>
<dbReference type="PANTHER" id="PTHR47978">
    <property type="match status" value="1"/>
</dbReference>
<name>A0A4P1R685_LUPAN</name>
<dbReference type="PRINTS" id="PR00449">
    <property type="entry name" value="RASTRNSFRMNG"/>
</dbReference>
<dbReference type="InterPro" id="IPR001806">
    <property type="entry name" value="Small_GTPase"/>
</dbReference>
<accession>A0A4P1R685</accession>
<dbReference type="AlphaFoldDB" id="A0A4P1R685"/>
<proteinExistence type="predicted"/>
<dbReference type="InterPro" id="IPR027417">
    <property type="entry name" value="P-loop_NTPase"/>
</dbReference>
<keyword evidence="1" id="KW-0547">Nucleotide-binding</keyword>
<dbReference type="SUPFAM" id="SSF52540">
    <property type="entry name" value="P-loop containing nucleoside triphosphate hydrolases"/>
    <property type="match status" value="1"/>
</dbReference>
<organism evidence="2 3">
    <name type="scientific">Lupinus angustifolius</name>
    <name type="common">Narrow-leaved blue lupine</name>
    <dbReference type="NCBI Taxonomy" id="3871"/>
    <lineage>
        <taxon>Eukaryota</taxon>
        <taxon>Viridiplantae</taxon>
        <taxon>Streptophyta</taxon>
        <taxon>Embryophyta</taxon>
        <taxon>Tracheophyta</taxon>
        <taxon>Spermatophyta</taxon>
        <taxon>Magnoliopsida</taxon>
        <taxon>eudicotyledons</taxon>
        <taxon>Gunneridae</taxon>
        <taxon>Pentapetalae</taxon>
        <taxon>rosids</taxon>
        <taxon>fabids</taxon>
        <taxon>Fabales</taxon>
        <taxon>Fabaceae</taxon>
        <taxon>Papilionoideae</taxon>
        <taxon>50 kb inversion clade</taxon>
        <taxon>genistoids sensu lato</taxon>
        <taxon>core genistoids</taxon>
        <taxon>Genisteae</taxon>
        <taxon>Lupinus</taxon>
    </lineage>
</organism>
<sequence>MSHNTLEGIKGGGVSIKLGTTGTIGSLITRELDEISCTQHKQLSSRSEPRTLDAGSFACGITTPKIIQPRKSSHEASSSGSSGNNIKLGSLGISHTNAKNEDRIPILGSENFPEDRTLARKKSIRRKVVHWGVLQRVSFVGQFFRFIWDRFVVCSVGKPVKYQRLPLQGSSSFTEEGFMQEHHTVMNSGYDTDSDLVNLKISLLGDCHIGKTTFVIKYVGDEQEKKSLEMEGLNLMDKTLFVEGARISFSIWDVAGDKNSLDQIPMACKDSVAVLIMFDLTSRSTLNNVVGWYSEARKWNQTAIPILIGTKFDDFVRLPPDLQWTIVTQCINKDKMEEKKQKRDENKFSYSY</sequence>
<protein>
    <recommendedName>
        <fullName evidence="4">Septum-promoting GTP-binding protein 1</fullName>
    </recommendedName>
</protein>